<dbReference type="RefSeq" id="XP_024586431.1">
    <property type="nucleotide sequence ID" value="XM_024721320.1"/>
</dbReference>
<dbReference type="OMA" id="MRSHFFA"/>
<dbReference type="EMBL" id="CCYD01003101">
    <property type="protein sequence ID" value="CEG50062.1"/>
    <property type="molecule type" value="Genomic_DNA"/>
</dbReference>
<sequence>MTPPSTTIDSFRPKLLMVSFKTFEDTDGNNLLLRVIEAEMAMASAMLQTEQQRVALPISKLGGQAREWALTCGTSVEAAFSSWTEPKMQLLKVVSTANQDYRMRSHFFAVRRGKKELMDFVKELRTLIVGIAADPLPEAVTVTVFVEGLSSGMAKIEVFHVHRSSVVEV</sequence>
<name>A0A0P1B6P7_PLAHL</name>
<evidence type="ECO:0000313" key="3">
    <source>
        <dbReference type="Proteomes" id="UP000054928"/>
    </source>
</evidence>
<keyword evidence="3" id="KW-1185">Reference proteome</keyword>
<protein>
    <submittedName>
        <fullName evidence="2">Retrotransposon gag domain</fullName>
    </submittedName>
</protein>
<organism evidence="2 3">
    <name type="scientific">Plasmopara halstedii</name>
    <name type="common">Downy mildew of sunflower</name>
    <dbReference type="NCBI Taxonomy" id="4781"/>
    <lineage>
        <taxon>Eukaryota</taxon>
        <taxon>Sar</taxon>
        <taxon>Stramenopiles</taxon>
        <taxon>Oomycota</taxon>
        <taxon>Peronosporomycetes</taxon>
        <taxon>Peronosporales</taxon>
        <taxon>Peronosporaceae</taxon>
        <taxon>Plasmopara</taxon>
    </lineage>
</organism>
<proteinExistence type="predicted"/>
<evidence type="ECO:0000259" key="1">
    <source>
        <dbReference type="Pfam" id="PF03732"/>
    </source>
</evidence>
<accession>A0A0P1B6P7</accession>
<reference evidence="3" key="1">
    <citation type="submission" date="2014-09" db="EMBL/GenBank/DDBJ databases">
        <authorList>
            <person name="Sharma Rahul"/>
            <person name="Thines Marco"/>
        </authorList>
    </citation>
    <scope>NUCLEOTIDE SEQUENCE [LARGE SCALE GENOMIC DNA]</scope>
</reference>
<dbReference type="Proteomes" id="UP000054928">
    <property type="component" value="Unassembled WGS sequence"/>
</dbReference>
<dbReference type="STRING" id="4781.A0A0P1B6P7"/>
<feature type="domain" description="Retrotransposon gag" evidence="1">
    <location>
        <begin position="59"/>
        <end position="150"/>
    </location>
</feature>
<dbReference type="AlphaFoldDB" id="A0A0P1B6P7"/>
<dbReference type="Pfam" id="PF03732">
    <property type="entry name" value="Retrotrans_gag"/>
    <property type="match status" value="1"/>
</dbReference>
<dbReference type="OrthoDB" id="119141at2759"/>
<dbReference type="InterPro" id="IPR005162">
    <property type="entry name" value="Retrotrans_gag_dom"/>
</dbReference>
<dbReference type="GeneID" id="36402845"/>
<evidence type="ECO:0000313" key="2">
    <source>
        <dbReference type="EMBL" id="CEG50062.1"/>
    </source>
</evidence>